<accession>A0AAD6VKJ7</accession>
<organism evidence="1 2">
    <name type="scientific">Mycena pura</name>
    <dbReference type="NCBI Taxonomy" id="153505"/>
    <lineage>
        <taxon>Eukaryota</taxon>
        <taxon>Fungi</taxon>
        <taxon>Dikarya</taxon>
        <taxon>Basidiomycota</taxon>
        <taxon>Agaricomycotina</taxon>
        <taxon>Agaricomycetes</taxon>
        <taxon>Agaricomycetidae</taxon>
        <taxon>Agaricales</taxon>
        <taxon>Marasmiineae</taxon>
        <taxon>Mycenaceae</taxon>
        <taxon>Mycena</taxon>
    </lineage>
</organism>
<evidence type="ECO:0008006" key="3">
    <source>
        <dbReference type="Google" id="ProtNLM"/>
    </source>
</evidence>
<keyword evidence="2" id="KW-1185">Reference proteome</keyword>
<gene>
    <name evidence="1" type="ORF">GGX14DRAFT_359282</name>
</gene>
<evidence type="ECO:0000313" key="1">
    <source>
        <dbReference type="EMBL" id="KAJ7215844.1"/>
    </source>
</evidence>
<reference evidence="1" key="1">
    <citation type="submission" date="2023-03" db="EMBL/GenBank/DDBJ databases">
        <title>Massive genome expansion in bonnet fungi (Mycena s.s.) driven by repeated elements and novel gene families across ecological guilds.</title>
        <authorList>
            <consortium name="Lawrence Berkeley National Laboratory"/>
            <person name="Harder C.B."/>
            <person name="Miyauchi S."/>
            <person name="Viragh M."/>
            <person name="Kuo A."/>
            <person name="Thoen E."/>
            <person name="Andreopoulos B."/>
            <person name="Lu D."/>
            <person name="Skrede I."/>
            <person name="Drula E."/>
            <person name="Henrissat B."/>
            <person name="Morin E."/>
            <person name="Kohler A."/>
            <person name="Barry K."/>
            <person name="LaButti K."/>
            <person name="Morin E."/>
            <person name="Salamov A."/>
            <person name="Lipzen A."/>
            <person name="Mereny Z."/>
            <person name="Hegedus B."/>
            <person name="Baldrian P."/>
            <person name="Stursova M."/>
            <person name="Weitz H."/>
            <person name="Taylor A."/>
            <person name="Grigoriev I.V."/>
            <person name="Nagy L.G."/>
            <person name="Martin F."/>
            <person name="Kauserud H."/>
        </authorList>
    </citation>
    <scope>NUCLEOTIDE SEQUENCE</scope>
    <source>
        <strain evidence="1">9144</strain>
    </source>
</reference>
<sequence>CRDCGVIERLEHILVKCKSPGQGVIWKAAETLWLERESTWPRISLGTVLGCGLAKFRGDGGKVDHGAQRLYRIFISELAYQIWQFRNERVDGAANGSLCEIYSKPHFREHLIMLKRSYYQRTGTEARSGRLDKRAPTSRDVLSFGGVH</sequence>
<dbReference type="AlphaFoldDB" id="A0AAD6VKJ7"/>
<proteinExistence type="predicted"/>
<feature type="non-terminal residue" evidence="1">
    <location>
        <position position="1"/>
    </location>
</feature>
<dbReference type="EMBL" id="JARJCW010000016">
    <property type="protein sequence ID" value="KAJ7215844.1"/>
    <property type="molecule type" value="Genomic_DNA"/>
</dbReference>
<comment type="caution">
    <text evidence="1">The sequence shown here is derived from an EMBL/GenBank/DDBJ whole genome shotgun (WGS) entry which is preliminary data.</text>
</comment>
<dbReference type="Proteomes" id="UP001219525">
    <property type="component" value="Unassembled WGS sequence"/>
</dbReference>
<protein>
    <recommendedName>
        <fullName evidence="3">Reverse transcriptase zinc-binding domain-containing protein</fullName>
    </recommendedName>
</protein>
<name>A0AAD6VKJ7_9AGAR</name>
<evidence type="ECO:0000313" key="2">
    <source>
        <dbReference type="Proteomes" id="UP001219525"/>
    </source>
</evidence>